<keyword evidence="1" id="KW-0812">Transmembrane</keyword>
<feature type="transmembrane region" description="Helical" evidence="1">
    <location>
        <begin position="49"/>
        <end position="70"/>
    </location>
</feature>
<keyword evidence="1" id="KW-1133">Transmembrane helix</keyword>
<protein>
    <recommendedName>
        <fullName evidence="4">G protein-coupled receptor</fullName>
    </recommendedName>
</protein>
<feature type="transmembrane region" description="Helical" evidence="1">
    <location>
        <begin position="160"/>
        <end position="185"/>
    </location>
</feature>
<feature type="transmembrane region" description="Helical" evidence="1">
    <location>
        <begin position="12"/>
        <end position="29"/>
    </location>
</feature>
<organism evidence="2 3">
    <name type="scientific">Pristionchus entomophagus</name>
    <dbReference type="NCBI Taxonomy" id="358040"/>
    <lineage>
        <taxon>Eukaryota</taxon>
        <taxon>Metazoa</taxon>
        <taxon>Ecdysozoa</taxon>
        <taxon>Nematoda</taxon>
        <taxon>Chromadorea</taxon>
        <taxon>Rhabditida</taxon>
        <taxon>Rhabditina</taxon>
        <taxon>Diplogasteromorpha</taxon>
        <taxon>Diplogasteroidea</taxon>
        <taxon>Neodiplogasteridae</taxon>
        <taxon>Pristionchus</taxon>
    </lineage>
</organism>
<feature type="transmembrane region" description="Helical" evidence="1">
    <location>
        <begin position="109"/>
        <end position="134"/>
    </location>
</feature>
<dbReference type="EMBL" id="BTSX01000006">
    <property type="protein sequence ID" value="GMT05892.1"/>
    <property type="molecule type" value="Genomic_DNA"/>
</dbReference>
<evidence type="ECO:0000256" key="1">
    <source>
        <dbReference type="SAM" id="Phobius"/>
    </source>
</evidence>
<sequence>MTDAQYMRWAECAYAAFSMLNVVFFIGVLIKTPFHYAAWVPVLMLHEQAYSFCVFGMFCLIIERLLVTIWPQAFSDQTARKVTVFCVGSAIVLTASTFCTYYLQFGETFGVIVFAHSILELITVMLAIICIFASKYKYRVTLAKTTLNSRYRVDEVIEMTWILFPLFLLNFIANMLTSGSAFAFLRVDVTTFNFQKVLSMVCTTSGLVQPWYLLLRQRFLSRRLYSLFHYEHKRSEQASL</sequence>
<feature type="non-terminal residue" evidence="2">
    <location>
        <position position="240"/>
    </location>
</feature>
<keyword evidence="3" id="KW-1185">Reference proteome</keyword>
<accession>A0AAV5UHV2</accession>
<proteinExistence type="predicted"/>
<dbReference type="Proteomes" id="UP001432027">
    <property type="component" value="Unassembled WGS sequence"/>
</dbReference>
<reference evidence="2" key="1">
    <citation type="submission" date="2023-10" db="EMBL/GenBank/DDBJ databases">
        <title>Genome assembly of Pristionchus species.</title>
        <authorList>
            <person name="Yoshida K."/>
            <person name="Sommer R.J."/>
        </authorList>
    </citation>
    <scope>NUCLEOTIDE SEQUENCE</scope>
    <source>
        <strain evidence="2">RS0144</strain>
    </source>
</reference>
<gene>
    <name evidence="2" type="ORF">PENTCL1PPCAC_28066</name>
</gene>
<keyword evidence="1" id="KW-0472">Membrane</keyword>
<feature type="transmembrane region" description="Helical" evidence="1">
    <location>
        <begin position="197"/>
        <end position="215"/>
    </location>
</feature>
<comment type="caution">
    <text evidence="2">The sequence shown here is derived from an EMBL/GenBank/DDBJ whole genome shotgun (WGS) entry which is preliminary data.</text>
</comment>
<dbReference type="AlphaFoldDB" id="A0AAV5UHV2"/>
<evidence type="ECO:0000313" key="2">
    <source>
        <dbReference type="EMBL" id="GMT05892.1"/>
    </source>
</evidence>
<feature type="transmembrane region" description="Helical" evidence="1">
    <location>
        <begin position="82"/>
        <end position="103"/>
    </location>
</feature>
<name>A0AAV5UHV2_9BILA</name>
<evidence type="ECO:0000313" key="3">
    <source>
        <dbReference type="Proteomes" id="UP001432027"/>
    </source>
</evidence>
<evidence type="ECO:0008006" key="4">
    <source>
        <dbReference type="Google" id="ProtNLM"/>
    </source>
</evidence>